<proteinExistence type="predicted"/>
<dbReference type="OrthoDB" id="10250783at2759"/>
<dbReference type="Pfam" id="PF00675">
    <property type="entry name" value="Peptidase_M16"/>
    <property type="match status" value="1"/>
</dbReference>
<feature type="region of interest" description="Disordered" evidence="1">
    <location>
        <begin position="40"/>
        <end position="71"/>
    </location>
</feature>
<dbReference type="PANTHER" id="PTHR43016:SF13">
    <property type="entry name" value="PRESEQUENCE PROTEASE, MITOCHONDRIAL"/>
    <property type="match status" value="1"/>
</dbReference>
<dbReference type="GO" id="GO:0016485">
    <property type="term" value="P:protein processing"/>
    <property type="evidence" value="ECO:0007669"/>
    <property type="project" value="TreeGrafter"/>
</dbReference>
<organism evidence="3 4">
    <name type="scientific">Capsaspora owczarzaki (strain ATCC 30864)</name>
    <dbReference type="NCBI Taxonomy" id="595528"/>
    <lineage>
        <taxon>Eukaryota</taxon>
        <taxon>Filasterea</taxon>
        <taxon>Capsaspora</taxon>
    </lineage>
</organism>
<dbReference type="InterPro" id="IPR013578">
    <property type="entry name" value="Peptidase_M16C_assoc"/>
</dbReference>
<name>A0A0D2WWH3_CAPO3</name>
<dbReference type="SUPFAM" id="SSF63411">
    <property type="entry name" value="LuxS/MPP-like metallohydrolase"/>
    <property type="match status" value="4"/>
</dbReference>
<evidence type="ECO:0000313" key="4">
    <source>
        <dbReference type="Proteomes" id="UP000008743"/>
    </source>
</evidence>
<keyword evidence="3" id="KW-0378">Hydrolase</keyword>
<dbReference type="PANTHER" id="PTHR43016">
    <property type="entry name" value="PRESEQUENCE PROTEASE"/>
    <property type="match status" value="1"/>
</dbReference>
<feature type="compositionally biased region" description="Polar residues" evidence="1">
    <location>
        <begin position="372"/>
        <end position="385"/>
    </location>
</feature>
<dbReference type="Pfam" id="PF08367">
    <property type="entry name" value="M16C_assoc"/>
    <property type="match status" value="2"/>
</dbReference>
<dbReference type="Gene3D" id="3.30.830.10">
    <property type="entry name" value="Metalloenzyme, LuxS/M16 peptidase-like"/>
    <property type="match status" value="5"/>
</dbReference>
<dbReference type="InterPro" id="IPR011765">
    <property type="entry name" value="Pept_M16_N"/>
</dbReference>
<gene>
    <name evidence="3" type="ORF">CAOG_007123</name>
</gene>
<dbReference type="Proteomes" id="UP000008743">
    <property type="component" value="Unassembled WGS sequence"/>
</dbReference>
<reference evidence="4" key="1">
    <citation type="submission" date="2011-02" db="EMBL/GenBank/DDBJ databases">
        <title>The Genome Sequence of Capsaspora owczarzaki ATCC 30864.</title>
        <authorList>
            <person name="Russ C."/>
            <person name="Cuomo C."/>
            <person name="Burger G."/>
            <person name="Gray M.W."/>
            <person name="Holland P.W.H."/>
            <person name="King N."/>
            <person name="Lang F.B.F."/>
            <person name="Roger A.J."/>
            <person name="Ruiz-Trillo I."/>
            <person name="Young S.K."/>
            <person name="Zeng Q."/>
            <person name="Gargeya S."/>
            <person name="Alvarado L."/>
            <person name="Berlin A."/>
            <person name="Chapman S.B."/>
            <person name="Chen Z."/>
            <person name="Freedman E."/>
            <person name="Gellesch M."/>
            <person name="Goldberg J."/>
            <person name="Griggs A."/>
            <person name="Gujja S."/>
            <person name="Heilman E."/>
            <person name="Heiman D."/>
            <person name="Howarth C."/>
            <person name="Mehta T."/>
            <person name="Neiman D."/>
            <person name="Pearson M."/>
            <person name="Roberts A."/>
            <person name="Saif S."/>
            <person name="Shea T."/>
            <person name="Shenoy N."/>
            <person name="Sisk P."/>
            <person name="Stolte C."/>
            <person name="Sykes S."/>
            <person name="White J."/>
            <person name="Yandava C."/>
            <person name="Haas B."/>
            <person name="Nusbaum C."/>
            <person name="Birren B."/>
        </authorList>
    </citation>
    <scope>NUCLEOTIDE SEQUENCE</scope>
    <source>
        <strain evidence="4">ATCC 30864</strain>
    </source>
</reference>
<dbReference type="InterPro" id="IPR007863">
    <property type="entry name" value="Peptidase_M16_C"/>
</dbReference>
<feature type="domain" description="Peptidase M16C associated" evidence="2">
    <location>
        <begin position="646"/>
        <end position="945"/>
    </location>
</feature>
<dbReference type="Pfam" id="PF05193">
    <property type="entry name" value="Peptidase_M16_C"/>
    <property type="match status" value="2"/>
</dbReference>
<keyword evidence="3" id="KW-0645">Protease</keyword>
<dbReference type="GO" id="GO:0004222">
    <property type="term" value="F:metalloendopeptidase activity"/>
    <property type="evidence" value="ECO:0007669"/>
    <property type="project" value="TreeGrafter"/>
</dbReference>
<dbReference type="Pfam" id="PF22516">
    <property type="entry name" value="PreP_C"/>
    <property type="match status" value="1"/>
</dbReference>
<dbReference type="AlphaFoldDB" id="A0A0D2WWH3"/>
<dbReference type="eggNOG" id="KOG2019">
    <property type="taxonomic scope" value="Eukaryota"/>
</dbReference>
<dbReference type="GO" id="GO:0046872">
    <property type="term" value="F:metal ion binding"/>
    <property type="evidence" value="ECO:0007669"/>
    <property type="project" value="InterPro"/>
</dbReference>
<dbReference type="EMBL" id="KE346372">
    <property type="protein sequence ID" value="KJE96863.1"/>
    <property type="molecule type" value="Genomic_DNA"/>
</dbReference>
<dbReference type="PhylomeDB" id="A0A0D2WWH3"/>
<dbReference type="FunFam" id="3.30.830.10:FF:000013">
    <property type="entry name" value="Mitochondrial presequence protease"/>
    <property type="match status" value="1"/>
</dbReference>
<sequence>MLSAARSLGLQQAPRLALLAASSARRLATVGTTRHLTTLAQPGTDVQRTPTGNATRNGLRTPSSIATGSSRRVQHPNFNLTRRAMSSAAAAHAPAPAPATAPRRISSHLELPFVIGQQVHGFTVRDIQLVKEFSLTAVHLTHDATGADYVHMARNDSNNVFAVSFRTAVANSTGVPHILEHTTLCGSNRFPCRDPFFKMLNRSLATFMNAWTASDYTMYPFSTQNGQDYRNLLSVYLDATFFPLLRERDFAQEGWRVENTAVENKASPLVFKGVVYNEMKGALSDPDQLYNTRVQQALYPTSLHANVSGGDPPAITDLSYDDLIAFHRDHYHPSNALFFSYGDLALEEHLELVQREALCHFGRQPLKPHASGSEQRWTQPRTVQLSCPPIVGGGEAESGSSQQQAGLAQPHASEAAELAENEEAVAAELSGSVEDDHDAEPSHGTMSAPPGVGEASAPQAAASDRRNSVVSVAWVMHDVVSVYDTLVARIVGATLAGGPSTPFYRALLESGLGLAFSPNTGCSTSEQQPSFAVGLKDVRLADADAIVKLIDDTLSHIAVHGIDAKLVEGELHQLEITLKHQSSNFGLSLASMLVGNWVQHIPMQETLAFNEAIARFRHEFATQPDFIQRFVRRHLLTNPHRLVAVMSPDAGYQAGLLKEESERLARHVALLDDAAKEKLHQQGLELQQQQNRIEDLSCLPIIRVDDVERKAIEYTVQVERVNVAAKSQSHAPVTTSVLPEPAVSLQQQRLSSLNATGAAISMPSAYSAPEAAPLTLQTSTQPTNGVSYLHGIITYPMEHALAREVQPYLPLFMEVLTAMGAGDMDYREFSNATQTVSGGTHAAAHYCVNPLDDTLIEQGVLFASHFLDRYADRALDLFSTAMLRPRLDDPKRLVMLAGMMSQQINSIADSGHQYAMTYAARNLSGAAAIFERDGGITQLQFIRSLEQTVRDSPEQTEKVLALLRDLAREILPGGRASSPSRLGLRGTARFSLNSDASGMPIVRDTVLQTVIQPLVPAYASTSASAISASPSSAPFTSANLPSLVKPTTLMQGIDVLRAGKLDFYKPSKTFFPFPFLNVHHCALAFPSVPATHADHVPLQILARILTHNFLLREVREKGGAYGAGANAGRGVFTFYSYRDPRALGTFDSFHDAIQWVLHGSSANGTVTDQHLADAKLSILAAVDSPVSPGKRGMGLFLSGYTREMRQRARDAIFATTIADVQRVAQQYLANNLQRASAAVVGPSSSVDGLLQSARGSDWTVIALD</sequence>
<dbReference type="InterPro" id="IPR011249">
    <property type="entry name" value="Metalloenz_LuxS/M16"/>
</dbReference>
<dbReference type="InterPro" id="IPR055130">
    <property type="entry name" value="PreP_C"/>
</dbReference>
<dbReference type="FunFam" id="3.30.830.10:FF:000011">
    <property type="entry name" value="Presequence protease, mitochondrial"/>
    <property type="match status" value="1"/>
</dbReference>
<dbReference type="STRING" id="595528.A0A0D2WWH3"/>
<dbReference type="FunCoup" id="A0A0D2WWH3">
    <property type="interactions" value="280"/>
</dbReference>
<keyword evidence="4" id="KW-1185">Reference proteome</keyword>
<evidence type="ECO:0000256" key="1">
    <source>
        <dbReference type="SAM" id="MobiDB-lite"/>
    </source>
</evidence>
<evidence type="ECO:0000259" key="2">
    <source>
        <dbReference type="SMART" id="SM01264"/>
    </source>
</evidence>
<evidence type="ECO:0000313" key="3">
    <source>
        <dbReference type="EMBL" id="KJE96863.1"/>
    </source>
</evidence>
<accession>A0A0D2WWH3</accession>
<feature type="region of interest" description="Disordered" evidence="1">
    <location>
        <begin position="367"/>
        <end position="462"/>
    </location>
</feature>
<dbReference type="MEROPS" id="M16.A19"/>
<protein>
    <submittedName>
        <fullName evidence="3">Presequence protease</fullName>
    </submittedName>
</protein>
<feature type="compositionally biased region" description="Low complexity" evidence="1">
    <location>
        <begin position="397"/>
        <end position="416"/>
    </location>
</feature>
<dbReference type="InParanoid" id="A0A0D2WWH3"/>
<dbReference type="SMART" id="SM01264">
    <property type="entry name" value="M16C_associated"/>
    <property type="match status" value="1"/>
</dbReference>
<dbReference type="GO" id="GO:0005759">
    <property type="term" value="C:mitochondrial matrix"/>
    <property type="evidence" value="ECO:0007669"/>
    <property type="project" value="TreeGrafter"/>
</dbReference>